<comment type="caution">
    <text evidence="1">The sequence shown here is derived from an EMBL/GenBank/DDBJ whole genome shotgun (WGS) entry which is preliminary data.</text>
</comment>
<dbReference type="InterPro" id="IPR009078">
    <property type="entry name" value="Ferritin-like_SF"/>
</dbReference>
<dbReference type="STRING" id="295108.HT99x_01187"/>
<proteinExistence type="predicted"/>
<evidence type="ECO:0000313" key="1">
    <source>
        <dbReference type="EMBL" id="KRG21993.1"/>
    </source>
</evidence>
<dbReference type="EMBL" id="LKAJ01000003">
    <property type="protein sequence ID" value="KRG21993.1"/>
    <property type="molecule type" value="Genomic_DNA"/>
</dbReference>
<keyword evidence="3" id="KW-1185">Reference proteome</keyword>
<evidence type="ECO:0000313" key="2">
    <source>
        <dbReference type="EMBL" id="MCS5710318.1"/>
    </source>
</evidence>
<dbReference type="CDD" id="cd00657">
    <property type="entry name" value="Ferritin_like"/>
    <property type="match status" value="1"/>
</dbReference>
<name>A0A0Q9YPY3_9GAMM</name>
<dbReference type="SUPFAM" id="SSF47240">
    <property type="entry name" value="Ferritin-like"/>
    <property type="match status" value="1"/>
</dbReference>
<reference evidence="2" key="3">
    <citation type="submission" date="2021-06" db="EMBL/GenBank/DDBJ databases">
        <title>Genomic Description and Analysis of Intracellular Bacteria, Candidatus Berkiella cookevillensis and Candidatus Berkiella aquae.</title>
        <authorList>
            <person name="Kidane D.T."/>
            <person name="Mehari Y.T."/>
            <person name="Rice F.C."/>
            <person name="Arivett B.A."/>
            <person name="Farone A.L."/>
            <person name="Berk S.G."/>
            <person name="Farone M.B."/>
        </authorList>
    </citation>
    <scope>NUCLEOTIDE SEQUENCE</scope>
    <source>
        <strain evidence="2">HT99</strain>
    </source>
</reference>
<reference evidence="1" key="1">
    <citation type="submission" date="2015-09" db="EMBL/GenBank/DDBJ databases">
        <title>Draft Genome Sequences of Two Novel Amoeba-resistant Intranuclear Bacteria, Candidatus Berkiella cookevillensis and Candidatus Berkiella aquae.</title>
        <authorList>
            <person name="Mehari Y.T."/>
            <person name="Arivett B.A."/>
            <person name="Farone A.L."/>
            <person name="Gunderson J.H."/>
            <person name="Farone M.B."/>
        </authorList>
    </citation>
    <scope>NUCLEOTIDE SEQUENCE [LARGE SCALE GENOMIC DNA]</scope>
    <source>
        <strain evidence="1">HT99</strain>
    </source>
</reference>
<reference evidence="2" key="2">
    <citation type="journal article" date="2016" name="Genome Announc.">
        <title>Draft Genome Sequences of Two Novel Amoeba-Resistant Intranuclear Bacteria, 'Candidatus Berkiella cookevillensis' and 'Candidatus Berkiella aquae'.</title>
        <authorList>
            <person name="Mehari Y.T."/>
            <person name="Arivett B.A."/>
            <person name="Farone A.L."/>
            <person name="Gunderson J.H."/>
            <person name="Farone M.B."/>
        </authorList>
    </citation>
    <scope>NUCLEOTIDE SEQUENCE</scope>
    <source>
        <strain evidence="2">HT99</strain>
    </source>
</reference>
<protein>
    <submittedName>
        <fullName evidence="2">Ferritin-like domain-containing protein</fullName>
    </submittedName>
</protein>
<dbReference type="OrthoDB" id="528268at2"/>
<dbReference type="AlphaFoldDB" id="A0A0Q9YPY3"/>
<sequence length="307" mass="34690">MFKCDDILSINHNKAHPKATQLIDSFLKKRQRPQHEALAIQPYWPAAFYHLEKSSLFRQASNDVQQQILVHCAQDLLNESYFIEKIGIAYSAKLILLSSSLEAKQVFSFIGADEAAHLQWITPYIPEALRIQPQGPLLSLISEVVQLDNANLLYYLVQIILEGWGLKHYKSLSQYCLEPTLKGVFTLILQDEALHHHSGKTFFCADHLSTADLLLIKDRLKAYCELVRIGPQAVIATMDKSLGGLNVAQRMQLFDELGGEATSQEKLHLLFKLMKQPGLEKILHELAECGYFTPYAAKHLAKVSLPL</sequence>
<evidence type="ECO:0000313" key="3">
    <source>
        <dbReference type="Proteomes" id="UP000051497"/>
    </source>
</evidence>
<dbReference type="EMBL" id="LKAJ02000001">
    <property type="protein sequence ID" value="MCS5710318.1"/>
    <property type="molecule type" value="Genomic_DNA"/>
</dbReference>
<dbReference type="Proteomes" id="UP000051497">
    <property type="component" value="Unassembled WGS sequence"/>
</dbReference>
<organism evidence="1">
    <name type="scientific">Candidatus Berkiella aquae</name>
    <dbReference type="NCBI Taxonomy" id="295108"/>
    <lineage>
        <taxon>Bacteria</taxon>
        <taxon>Pseudomonadati</taxon>
        <taxon>Pseudomonadota</taxon>
        <taxon>Gammaproteobacteria</taxon>
        <taxon>Candidatus Berkiellales</taxon>
        <taxon>Candidatus Berkiellaceae</taxon>
        <taxon>Candidatus Berkiella</taxon>
    </lineage>
</organism>
<accession>A0A0Q9YPY3</accession>
<gene>
    <name evidence="2" type="ORF">HT99x_002670</name>
    <name evidence="1" type="ORF">HT99x_01187</name>
</gene>
<dbReference type="RefSeq" id="WP_075065802.1">
    <property type="nucleotide sequence ID" value="NZ_LKAJ02000001.1"/>
</dbReference>